<protein>
    <submittedName>
        <fullName evidence="6">Sigma-70 family RNA polymerase sigma factor</fullName>
    </submittedName>
</protein>
<evidence type="ECO:0000256" key="3">
    <source>
        <dbReference type="ARBA" id="ARBA00023082"/>
    </source>
</evidence>
<dbReference type="PANTHER" id="PTHR43133:SF60">
    <property type="entry name" value="RNA POLYMERASE SIGMA FACTOR SIGV"/>
    <property type="match status" value="1"/>
</dbReference>
<name>A0ABS2ZN41_9BACL</name>
<dbReference type="PANTHER" id="PTHR43133">
    <property type="entry name" value="RNA POLYMERASE ECF-TYPE SIGMA FACTO"/>
    <property type="match status" value="1"/>
</dbReference>
<sequence>MEPKITPEVINRLKKGDLAAFDEMYGATIHKVYRTVYVLAPNKQEVNEIVNEIYFQVWKSISNYNDSSPFLFWLNGLVFRQVKNWKMKAWKRAELLRKIKKFSLKESFIDNDIFKSENQDEILSQLSTMPYKLKEVLLLVYYYDYPLKEIASLLRIPIGTVKSRHHTAIKYIQRQRASITGEVGINNAK</sequence>
<keyword evidence="4" id="KW-0804">Transcription</keyword>
<dbReference type="Pfam" id="PF08281">
    <property type="entry name" value="Sigma70_r4_2"/>
    <property type="match status" value="1"/>
</dbReference>
<evidence type="ECO:0000313" key="7">
    <source>
        <dbReference type="Proteomes" id="UP001296923"/>
    </source>
</evidence>
<evidence type="ECO:0000256" key="4">
    <source>
        <dbReference type="ARBA" id="ARBA00023163"/>
    </source>
</evidence>
<dbReference type="EMBL" id="JAFHKR010000038">
    <property type="protein sequence ID" value="MBN3554071.1"/>
    <property type="molecule type" value="Genomic_DNA"/>
</dbReference>
<dbReference type="SUPFAM" id="SSF88946">
    <property type="entry name" value="Sigma2 domain of RNA polymerase sigma factors"/>
    <property type="match status" value="1"/>
</dbReference>
<dbReference type="RefSeq" id="WP_205725128.1">
    <property type="nucleotide sequence ID" value="NZ_JAFHKR010000038.1"/>
</dbReference>
<evidence type="ECO:0000256" key="2">
    <source>
        <dbReference type="ARBA" id="ARBA00023015"/>
    </source>
</evidence>
<dbReference type="NCBIfam" id="NF009195">
    <property type="entry name" value="PRK12543.1"/>
    <property type="match status" value="1"/>
</dbReference>
<evidence type="ECO:0000256" key="1">
    <source>
        <dbReference type="ARBA" id="ARBA00010641"/>
    </source>
</evidence>
<comment type="caution">
    <text evidence="6">The sequence shown here is derived from an EMBL/GenBank/DDBJ whole genome shotgun (WGS) entry which is preliminary data.</text>
</comment>
<dbReference type="NCBIfam" id="TIGR02937">
    <property type="entry name" value="sigma70-ECF"/>
    <property type="match status" value="1"/>
</dbReference>
<dbReference type="CDD" id="cd06171">
    <property type="entry name" value="Sigma70_r4"/>
    <property type="match status" value="1"/>
</dbReference>
<dbReference type="InterPro" id="IPR039425">
    <property type="entry name" value="RNA_pol_sigma-70-like"/>
</dbReference>
<dbReference type="InterPro" id="IPR036388">
    <property type="entry name" value="WH-like_DNA-bd_sf"/>
</dbReference>
<dbReference type="InterPro" id="IPR013249">
    <property type="entry name" value="RNA_pol_sigma70_r4_t2"/>
</dbReference>
<keyword evidence="2" id="KW-0805">Transcription regulation</keyword>
<dbReference type="InterPro" id="IPR013325">
    <property type="entry name" value="RNA_pol_sigma_r2"/>
</dbReference>
<dbReference type="SUPFAM" id="SSF88659">
    <property type="entry name" value="Sigma3 and sigma4 domains of RNA polymerase sigma factors"/>
    <property type="match status" value="1"/>
</dbReference>
<dbReference type="Gene3D" id="1.10.1740.10">
    <property type="match status" value="1"/>
</dbReference>
<organism evidence="6 7">
    <name type="scientific">Fictibacillus nanhaiensis</name>
    <dbReference type="NCBI Taxonomy" id="742169"/>
    <lineage>
        <taxon>Bacteria</taxon>
        <taxon>Bacillati</taxon>
        <taxon>Bacillota</taxon>
        <taxon>Bacilli</taxon>
        <taxon>Bacillales</taxon>
        <taxon>Fictibacillaceae</taxon>
        <taxon>Fictibacillus</taxon>
    </lineage>
</organism>
<dbReference type="Gene3D" id="1.10.10.10">
    <property type="entry name" value="Winged helix-like DNA-binding domain superfamily/Winged helix DNA-binding domain"/>
    <property type="match status" value="1"/>
</dbReference>
<proteinExistence type="inferred from homology"/>
<accession>A0ABS2ZN41</accession>
<comment type="similarity">
    <text evidence="1">Belongs to the sigma-70 factor family. ECF subfamily.</text>
</comment>
<keyword evidence="3" id="KW-0731">Sigma factor</keyword>
<gene>
    <name evidence="6" type="ORF">JYA63_07345</name>
</gene>
<feature type="domain" description="RNA polymerase sigma factor 70 region 4 type 2" evidence="5">
    <location>
        <begin position="120"/>
        <end position="170"/>
    </location>
</feature>
<keyword evidence="7" id="KW-1185">Reference proteome</keyword>
<evidence type="ECO:0000259" key="5">
    <source>
        <dbReference type="Pfam" id="PF08281"/>
    </source>
</evidence>
<reference evidence="6 7" key="1">
    <citation type="submission" date="2021-01" db="EMBL/GenBank/DDBJ databases">
        <title>Genome Sequencing of Type Strains.</title>
        <authorList>
            <person name="Lemaire J.F."/>
            <person name="Inderbitzin P."/>
            <person name="Collins S.B."/>
            <person name="Wespe N."/>
            <person name="Knight-Connoni V."/>
        </authorList>
    </citation>
    <scope>NUCLEOTIDE SEQUENCE [LARGE SCALE GENOMIC DNA]</scope>
    <source>
        <strain evidence="6 7">DSM 23009</strain>
    </source>
</reference>
<dbReference type="InterPro" id="IPR014284">
    <property type="entry name" value="RNA_pol_sigma-70_dom"/>
</dbReference>
<dbReference type="InterPro" id="IPR013324">
    <property type="entry name" value="RNA_pol_sigma_r3/r4-like"/>
</dbReference>
<dbReference type="Proteomes" id="UP001296923">
    <property type="component" value="Unassembled WGS sequence"/>
</dbReference>
<evidence type="ECO:0000313" key="6">
    <source>
        <dbReference type="EMBL" id="MBN3554071.1"/>
    </source>
</evidence>